<dbReference type="Gene3D" id="3.40.630.30">
    <property type="match status" value="1"/>
</dbReference>
<dbReference type="GO" id="GO:0008080">
    <property type="term" value="F:N-acetyltransferase activity"/>
    <property type="evidence" value="ECO:0007669"/>
    <property type="project" value="TreeGrafter"/>
</dbReference>
<comment type="caution">
    <text evidence="2">The sequence shown here is derived from an EMBL/GenBank/DDBJ whole genome shotgun (WGS) entry which is preliminary data.</text>
</comment>
<dbReference type="InterPro" id="IPR000182">
    <property type="entry name" value="GNAT_dom"/>
</dbReference>
<dbReference type="PROSITE" id="PS51186">
    <property type="entry name" value="GNAT"/>
    <property type="match status" value="1"/>
</dbReference>
<sequence length="178" mass="20633">MARGFLHVQIYLITKRSDDNGKTVTLKLTYFGSVEYWMGIHLRNNLLKKTSGKELIQELPLEEKDNWHIVVLNNDEVVGTLMLSRKSKKMAQIEQVAICESMQGQGMGQKLIAFAEDLAQELGFEQVFLTGRESAWRFYEKLGYQTNHKQYKIGRVQIKEFTKVLEIKEKVKEMETNG</sequence>
<dbReference type="InterPro" id="IPR016181">
    <property type="entry name" value="Acyl_CoA_acyltransferase"/>
</dbReference>
<dbReference type="CDD" id="cd04301">
    <property type="entry name" value="NAT_SF"/>
    <property type="match status" value="1"/>
</dbReference>
<dbReference type="EMBL" id="NGJX01000002">
    <property type="protein sequence ID" value="RSU04145.1"/>
    <property type="molecule type" value="Genomic_DNA"/>
</dbReference>
<evidence type="ECO:0000313" key="3">
    <source>
        <dbReference type="Proteomes" id="UP000288197"/>
    </source>
</evidence>
<accession>A0A430AAA1</accession>
<dbReference type="InterPro" id="IPR039143">
    <property type="entry name" value="GNPNAT1-like"/>
</dbReference>
<feature type="domain" description="N-acetyltransferase" evidence="1">
    <location>
        <begin position="24"/>
        <end position="168"/>
    </location>
</feature>
<dbReference type="Pfam" id="PF00583">
    <property type="entry name" value="Acetyltransf_1"/>
    <property type="match status" value="1"/>
</dbReference>
<reference evidence="2 3" key="1">
    <citation type="submission" date="2017-05" db="EMBL/GenBank/DDBJ databases">
        <title>Vagococcus spp. assemblies.</title>
        <authorList>
            <person name="Gulvik C.A."/>
        </authorList>
    </citation>
    <scope>NUCLEOTIDE SEQUENCE [LARGE SCALE GENOMIC DNA]</scope>
    <source>
        <strain evidence="2 3">NCFB 2497</strain>
    </source>
</reference>
<proteinExistence type="predicted"/>
<dbReference type="AlphaFoldDB" id="A0A430AAA1"/>
<organism evidence="2 3">
    <name type="scientific">Vagococcus fluvialis</name>
    <dbReference type="NCBI Taxonomy" id="2738"/>
    <lineage>
        <taxon>Bacteria</taxon>
        <taxon>Bacillati</taxon>
        <taxon>Bacillota</taxon>
        <taxon>Bacilli</taxon>
        <taxon>Lactobacillales</taxon>
        <taxon>Enterococcaceae</taxon>
        <taxon>Vagococcus</taxon>
    </lineage>
</organism>
<dbReference type="PANTHER" id="PTHR13355">
    <property type="entry name" value="GLUCOSAMINE 6-PHOSPHATE N-ACETYLTRANSFERASE"/>
    <property type="match status" value="1"/>
</dbReference>
<gene>
    <name evidence="2" type="ORF">CBF32_01875</name>
</gene>
<dbReference type="RefSeq" id="WP_114288607.1">
    <property type="nucleotide sequence ID" value="NZ_CP081461.1"/>
</dbReference>
<evidence type="ECO:0000313" key="2">
    <source>
        <dbReference type="EMBL" id="RSU04145.1"/>
    </source>
</evidence>
<evidence type="ECO:0000259" key="1">
    <source>
        <dbReference type="PROSITE" id="PS51186"/>
    </source>
</evidence>
<name>A0A430AAA1_9ENTE</name>
<protein>
    <recommendedName>
        <fullName evidence="1">N-acetyltransferase domain-containing protein</fullName>
    </recommendedName>
</protein>
<dbReference type="SUPFAM" id="SSF55729">
    <property type="entry name" value="Acyl-CoA N-acyltransferases (Nat)"/>
    <property type="match status" value="1"/>
</dbReference>
<dbReference type="Proteomes" id="UP000288197">
    <property type="component" value="Unassembled WGS sequence"/>
</dbReference>
<keyword evidence="3" id="KW-1185">Reference proteome</keyword>